<evidence type="ECO:0008006" key="4">
    <source>
        <dbReference type="Google" id="ProtNLM"/>
    </source>
</evidence>
<feature type="region of interest" description="Disordered" evidence="1">
    <location>
        <begin position="31"/>
        <end position="77"/>
    </location>
</feature>
<dbReference type="EMBL" id="JAXIOK010000008">
    <property type="protein sequence ID" value="KAK4763745.1"/>
    <property type="molecule type" value="Genomic_DNA"/>
</dbReference>
<evidence type="ECO:0000313" key="3">
    <source>
        <dbReference type="Proteomes" id="UP001345219"/>
    </source>
</evidence>
<reference evidence="2 3" key="1">
    <citation type="journal article" date="2023" name="Hortic Res">
        <title>Pangenome of water caltrop reveals structural variations and asymmetric subgenome divergence after allopolyploidization.</title>
        <authorList>
            <person name="Zhang X."/>
            <person name="Chen Y."/>
            <person name="Wang L."/>
            <person name="Yuan Y."/>
            <person name="Fang M."/>
            <person name="Shi L."/>
            <person name="Lu R."/>
            <person name="Comes H.P."/>
            <person name="Ma Y."/>
            <person name="Chen Y."/>
            <person name="Huang G."/>
            <person name="Zhou Y."/>
            <person name="Zheng Z."/>
            <person name="Qiu Y."/>
        </authorList>
    </citation>
    <scope>NUCLEOTIDE SEQUENCE [LARGE SCALE GENOMIC DNA]</scope>
    <source>
        <tissue evidence="2">Roots</tissue>
    </source>
</reference>
<dbReference type="PANTHER" id="PTHR31696">
    <property type="entry name" value="PROTEIN MIZU-KUSSEI 1"/>
    <property type="match status" value="1"/>
</dbReference>
<dbReference type="PANTHER" id="PTHR31696:SF14">
    <property type="entry name" value="PROTEIN MIZU-KUSSEI 1"/>
    <property type="match status" value="1"/>
</dbReference>
<dbReference type="InterPro" id="IPR006460">
    <property type="entry name" value="MIZ1-like_pln"/>
</dbReference>
<comment type="caution">
    <text evidence="2">The sequence shown here is derived from an EMBL/GenBank/DDBJ whole genome shotgun (WGS) entry which is preliminary data.</text>
</comment>
<dbReference type="Proteomes" id="UP001345219">
    <property type="component" value="Chromosome 11"/>
</dbReference>
<keyword evidence="3" id="KW-1185">Reference proteome</keyword>
<organism evidence="2 3">
    <name type="scientific">Trapa incisa</name>
    <dbReference type="NCBI Taxonomy" id="236973"/>
    <lineage>
        <taxon>Eukaryota</taxon>
        <taxon>Viridiplantae</taxon>
        <taxon>Streptophyta</taxon>
        <taxon>Embryophyta</taxon>
        <taxon>Tracheophyta</taxon>
        <taxon>Spermatophyta</taxon>
        <taxon>Magnoliopsida</taxon>
        <taxon>eudicotyledons</taxon>
        <taxon>Gunneridae</taxon>
        <taxon>Pentapetalae</taxon>
        <taxon>rosids</taxon>
        <taxon>malvids</taxon>
        <taxon>Myrtales</taxon>
        <taxon>Lythraceae</taxon>
        <taxon>Trapa</taxon>
    </lineage>
</organism>
<dbReference type="NCBIfam" id="TIGR01570">
    <property type="entry name" value="A_thal_3588"/>
    <property type="match status" value="1"/>
</dbReference>
<dbReference type="AlphaFoldDB" id="A0AAN7QFT4"/>
<dbReference type="GO" id="GO:0010274">
    <property type="term" value="P:hydrotropism"/>
    <property type="evidence" value="ECO:0007669"/>
    <property type="project" value="InterPro"/>
</dbReference>
<sequence>MMKSIISRSPHGSFSFSRRFNWPKKVVEDEDDYNDHDEILRSVKQQEDQTEEFDIPDSLSRNTDNKKNTNNNKKKALPQMAMSKLRSALTSLGRSGGVHNHSGRVVGTLFGYRRGHVQFAVQSDPRGGPEFLIQLAAPTYVLVREMASGIVRIALECDKKVAAKKGRAAAAAAAAAGKLLEEPIWRAYCNGRKCGYGLRQECGAEEVRVLAALEPISMGAGVIPAPGGNGGGEKATEQGELMYMRARFERIIGSRDSETFYMMNPDGNGGGPELSFYLMRV</sequence>
<feature type="compositionally biased region" description="Basic and acidic residues" evidence="1">
    <location>
        <begin position="36"/>
        <end position="47"/>
    </location>
</feature>
<evidence type="ECO:0000256" key="1">
    <source>
        <dbReference type="SAM" id="MobiDB-lite"/>
    </source>
</evidence>
<evidence type="ECO:0000313" key="2">
    <source>
        <dbReference type="EMBL" id="KAK4763745.1"/>
    </source>
</evidence>
<dbReference type="Pfam" id="PF04759">
    <property type="entry name" value="DUF617"/>
    <property type="match status" value="1"/>
</dbReference>
<name>A0AAN7QFT4_9MYRT</name>
<accession>A0AAN7QFT4</accession>
<gene>
    <name evidence="2" type="ORF">SAY87_013183</name>
</gene>
<proteinExistence type="predicted"/>
<protein>
    <recommendedName>
        <fullName evidence="4">Protein MIZU-KUSSEI 1</fullName>
    </recommendedName>
</protein>